<gene>
    <name evidence="1" type="ORF">CIAN88_09085</name>
</gene>
<comment type="caution">
    <text evidence="1">The sequence shown here is derived from an EMBL/GenBank/DDBJ whole genome shotgun (WGS) entry which is preliminary data.</text>
</comment>
<dbReference type="CDD" id="cd07516">
    <property type="entry name" value="HAD_Pase"/>
    <property type="match status" value="1"/>
</dbReference>
<dbReference type="NCBIfam" id="TIGR01484">
    <property type="entry name" value="HAD-SF-IIB"/>
    <property type="match status" value="1"/>
</dbReference>
<dbReference type="InterPro" id="IPR000150">
    <property type="entry name" value="Cof"/>
</dbReference>
<dbReference type="GO" id="GO:0016791">
    <property type="term" value="F:phosphatase activity"/>
    <property type="evidence" value="ECO:0007669"/>
    <property type="project" value="UniProtKB-ARBA"/>
</dbReference>
<proteinExistence type="predicted"/>
<dbReference type="GO" id="GO:0000287">
    <property type="term" value="F:magnesium ion binding"/>
    <property type="evidence" value="ECO:0007669"/>
    <property type="project" value="TreeGrafter"/>
</dbReference>
<dbReference type="AlphaFoldDB" id="A0A099I8J6"/>
<evidence type="ECO:0000313" key="2">
    <source>
        <dbReference type="Proteomes" id="UP000030008"/>
    </source>
</evidence>
<dbReference type="SFLD" id="SFLDG01140">
    <property type="entry name" value="C2.B:_Phosphomannomutase_and_P"/>
    <property type="match status" value="1"/>
</dbReference>
<sequence>MIKLVACDLDGTLLDENHQLSQRNIQAIQRLHKAGINFMVATGRNYQSVAPMFIKEGIHCDCLLLNGALITDAYGKRLSHTPLTPGIAEAALRILEESTLPYHMYTGEGIVSSTPKQGRAMFIRHMRKQGMRDKEIHELMETSSFGRYDREIDDPFQYLMEEPIIYKLEAFGDDAQQLQSVRMQLSGMKQTSVTNSVADNIEITASDAQKGLALKKLCAKQGLHPDEVMVFGDSLNDLSMMREFRYSFAMANAEDIIKEAAGYQTLSNAAHGVAHVLEQLLEAATEKRVSNL</sequence>
<dbReference type="InterPro" id="IPR006379">
    <property type="entry name" value="HAD-SF_hydro_IIB"/>
</dbReference>
<dbReference type="Proteomes" id="UP000030008">
    <property type="component" value="Unassembled WGS sequence"/>
</dbReference>
<dbReference type="Gene3D" id="3.40.50.1000">
    <property type="entry name" value="HAD superfamily/HAD-like"/>
    <property type="match status" value="1"/>
</dbReference>
<evidence type="ECO:0000313" key="1">
    <source>
        <dbReference type="EMBL" id="KGJ53557.1"/>
    </source>
</evidence>
<reference evidence="1 2" key="1">
    <citation type="submission" date="2014-08" db="EMBL/GenBank/DDBJ databases">
        <title>Clostridium innocuum, an unnegligible vancomycin-resistant pathogen causing extra-intestinal infections.</title>
        <authorList>
            <person name="Feng Y."/>
            <person name="Chiu C.-H."/>
        </authorList>
    </citation>
    <scope>NUCLEOTIDE SEQUENCE [LARGE SCALE GENOMIC DNA]</scope>
    <source>
        <strain evidence="1 2">AN88</strain>
    </source>
</reference>
<dbReference type="GO" id="GO:0005829">
    <property type="term" value="C:cytosol"/>
    <property type="evidence" value="ECO:0007669"/>
    <property type="project" value="TreeGrafter"/>
</dbReference>
<dbReference type="Pfam" id="PF08282">
    <property type="entry name" value="Hydrolase_3"/>
    <property type="match status" value="1"/>
</dbReference>
<accession>A0A099I8J6</accession>
<name>A0A099I8J6_CLOIN</name>
<dbReference type="NCBIfam" id="TIGR00099">
    <property type="entry name" value="Cof-subfamily"/>
    <property type="match status" value="1"/>
</dbReference>
<organism evidence="1 2">
    <name type="scientific">Clostridium innocuum</name>
    <dbReference type="NCBI Taxonomy" id="1522"/>
    <lineage>
        <taxon>Bacteria</taxon>
        <taxon>Bacillati</taxon>
        <taxon>Bacillota</taxon>
        <taxon>Clostridia</taxon>
        <taxon>Eubacteriales</taxon>
        <taxon>Clostridiaceae</taxon>
        <taxon>Clostridium</taxon>
    </lineage>
</organism>
<dbReference type="PANTHER" id="PTHR10000">
    <property type="entry name" value="PHOSPHOSERINE PHOSPHATASE"/>
    <property type="match status" value="1"/>
</dbReference>
<dbReference type="InterPro" id="IPR023214">
    <property type="entry name" value="HAD_sf"/>
</dbReference>
<dbReference type="EMBL" id="JQIF01000039">
    <property type="protein sequence ID" value="KGJ53557.1"/>
    <property type="molecule type" value="Genomic_DNA"/>
</dbReference>
<dbReference type="SFLD" id="SFLDG01144">
    <property type="entry name" value="C2.B.4:_PGP_Like"/>
    <property type="match status" value="1"/>
</dbReference>
<dbReference type="InterPro" id="IPR036412">
    <property type="entry name" value="HAD-like_sf"/>
</dbReference>
<dbReference type="RefSeq" id="WP_044905100.1">
    <property type="nucleotide sequence ID" value="NZ_JQIF01000039.1"/>
</dbReference>
<dbReference type="PANTHER" id="PTHR10000:SF55">
    <property type="entry name" value="5-AMINO-6-(5-PHOSPHO-D-RIBITYLAMINO)URACIL PHOSPHATASE YCSE"/>
    <property type="match status" value="1"/>
</dbReference>
<protein>
    <submittedName>
        <fullName evidence="1">Haloacid dehalogenase</fullName>
    </submittedName>
</protein>
<dbReference type="SUPFAM" id="SSF56784">
    <property type="entry name" value="HAD-like"/>
    <property type="match status" value="1"/>
</dbReference>
<dbReference type="Gene3D" id="3.30.1240.10">
    <property type="match status" value="1"/>
</dbReference>
<dbReference type="SFLD" id="SFLDS00003">
    <property type="entry name" value="Haloacid_Dehalogenase"/>
    <property type="match status" value="1"/>
</dbReference>